<dbReference type="RefSeq" id="YP_008241442.1">
    <property type="nucleotide sequence ID" value="NC_021796.1"/>
</dbReference>
<protein>
    <submittedName>
        <fullName evidence="2">Uncharacterized protein</fullName>
    </submittedName>
</protein>
<gene>
    <name evidence="2" type="ORF">Phi38:1_gp061</name>
</gene>
<feature type="transmembrane region" description="Helical" evidence="1">
    <location>
        <begin position="12"/>
        <end position="34"/>
    </location>
</feature>
<keyword evidence="1" id="KW-0812">Transmembrane</keyword>
<evidence type="ECO:0000313" key="2">
    <source>
        <dbReference type="EMBL" id="AGO48091.1"/>
    </source>
</evidence>
<accession>R9ZY98</accession>
<evidence type="ECO:0000256" key="1">
    <source>
        <dbReference type="SAM" id="Phobius"/>
    </source>
</evidence>
<keyword evidence="1" id="KW-0472">Membrane</keyword>
<keyword evidence="1" id="KW-1133">Transmembrane helix</keyword>
<dbReference type="Proteomes" id="UP000014715">
    <property type="component" value="Segment"/>
</dbReference>
<evidence type="ECO:0000313" key="3">
    <source>
        <dbReference type="Proteomes" id="UP000014715"/>
    </source>
</evidence>
<organism evidence="2 3">
    <name type="scientific">Cellulophaga phage phi38:1</name>
    <dbReference type="NCBI Taxonomy" id="1327977"/>
    <lineage>
        <taxon>Viruses</taxon>
        <taxon>Duplodnaviria</taxon>
        <taxon>Heunggongvirae</taxon>
        <taxon>Uroviricota</taxon>
        <taxon>Caudoviricetes</taxon>
        <taxon>Pervagoviridae</taxon>
        <taxon>Callevirus</taxon>
        <taxon>Callevirus phi38una</taxon>
    </lineage>
</organism>
<dbReference type="GeneID" id="16796864"/>
<name>R9ZY98_9CAUD</name>
<proteinExistence type="predicted"/>
<sequence length="37" mass="4504">MRIVFSFSRLLITWFAVTYIKLLNFLRIILYGSICYK</sequence>
<dbReference type="KEGG" id="vg:16796864"/>
<dbReference type="EMBL" id="KC821614">
    <property type="protein sequence ID" value="AGO48091.1"/>
    <property type="molecule type" value="Genomic_DNA"/>
</dbReference>
<reference evidence="3" key="2">
    <citation type="submission" date="2013-03" db="EMBL/GenBank/DDBJ databases">
        <title>The Cellulophaga phages: a novel, diverse, and globally ubiquitous model system.</title>
        <authorList>
            <person name="Holmfeldt K."/>
            <person name="Solonenko N."/>
            <person name="Shah M."/>
            <person name="Corrier K."/>
            <person name="Riemann L."/>
            <person name="VerBerkmoes N.C."/>
            <person name="Sullivan M.B."/>
        </authorList>
    </citation>
    <scope>NUCLEOTIDE SEQUENCE [LARGE SCALE GENOMIC DNA]</scope>
</reference>
<keyword evidence="3" id="KW-1185">Reference proteome</keyword>
<reference evidence="2 3" key="1">
    <citation type="journal article" date="2013" name="Proc. Natl. Acad. Sci. U.S.A.">
        <title>Twelve previously unknown phage genera are ubiquitous in global oceans.</title>
        <authorList>
            <person name="Holmfeldt K."/>
            <person name="Solonenko N."/>
            <person name="Shah M."/>
            <person name="Corrier K."/>
            <person name="Riemann L."/>
            <person name="Verberkmoes N.C."/>
            <person name="Sullivan M.B."/>
        </authorList>
    </citation>
    <scope>NUCLEOTIDE SEQUENCE [LARGE SCALE GENOMIC DNA]</scope>
    <source>
        <strain evidence="2">Phi38:1</strain>
    </source>
</reference>